<reference evidence="2" key="2">
    <citation type="submission" date="2015-01" db="EMBL/GenBank/DDBJ databases">
        <title>Evolutionary Origins and Diversification of the Mycorrhizal Mutualists.</title>
        <authorList>
            <consortium name="DOE Joint Genome Institute"/>
            <consortium name="Mycorrhizal Genomics Consortium"/>
            <person name="Kohler A."/>
            <person name="Kuo A."/>
            <person name="Nagy L.G."/>
            <person name="Floudas D."/>
            <person name="Copeland A."/>
            <person name="Barry K.W."/>
            <person name="Cichocki N."/>
            <person name="Veneault-Fourrey C."/>
            <person name="LaButti K."/>
            <person name="Lindquist E.A."/>
            <person name="Lipzen A."/>
            <person name="Lundell T."/>
            <person name="Morin E."/>
            <person name="Murat C."/>
            <person name="Riley R."/>
            <person name="Ohm R."/>
            <person name="Sun H."/>
            <person name="Tunlid A."/>
            <person name="Henrissat B."/>
            <person name="Grigoriev I.V."/>
            <person name="Hibbett D.S."/>
            <person name="Martin F."/>
        </authorList>
    </citation>
    <scope>NUCLEOTIDE SEQUENCE [LARGE SCALE GENOMIC DNA]</scope>
    <source>
        <strain evidence="2">Marx 270</strain>
    </source>
</reference>
<dbReference type="HOGENOM" id="CLU_2172080_0_0_1"/>
<dbReference type="Proteomes" id="UP000054217">
    <property type="component" value="Unassembled WGS sequence"/>
</dbReference>
<dbReference type="InParanoid" id="A0A0C3K6Y9"/>
<proteinExistence type="predicted"/>
<evidence type="ECO:0000313" key="1">
    <source>
        <dbReference type="EMBL" id="KIO05342.1"/>
    </source>
</evidence>
<accession>A0A0C3K6Y9</accession>
<keyword evidence="2" id="KW-1185">Reference proteome</keyword>
<organism evidence="1 2">
    <name type="scientific">Pisolithus tinctorius Marx 270</name>
    <dbReference type="NCBI Taxonomy" id="870435"/>
    <lineage>
        <taxon>Eukaryota</taxon>
        <taxon>Fungi</taxon>
        <taxon>Dikarya</taxon>
        <taxon>Basidiomycota</taxon>
        <taxon>Agaricomycotina</taxon>
        <taxon>Agaricomycetes</taxon>
        <taxon>Agaricomycetidae</taxon>
        <taxon>Boletales</taxon>
        <taxon>Sclerodermatineae</taxon>
        <taxon>Pisolithaceae</taxon>
        <taxon>Pisolithus</taxon>
    </lineage>
</organism>
<sequence>MSKSSTGIFGFSRRAASSAIAPSNNFLFPVSCAKEKENQFLTWWTLGRGFVDWIILPGDRMFKMQAVIRAAREARLHSMMNIVAELNTSLTVNLEVKTPRRRYRWFAAAD</sequence>
<gene>
    <name evidence="1" type="ORF">M404DRAFT_999946</name>
</gene>
<name>A0A0C3K6Y9_PISTI</name>
<reference evidence="1 2" key="1">
    <citation type="submission" date="2014-04" db="EMBL/GenBank/DDBJ databases">
        <authorList>
            <consortium name="DOE Joint Genome Institute"/>
            <person name="Kuo A."/>
            <person name="Kohler A."/>
            <person name="Costa M.D."/>
            <person name="Nagy L.G."/>
            <person name="Floudas D."/>
            <person name="Copeland A."/>
            <person name="Barry K.W."/>
            <person name="Cichocki N."/>
            <person name="Veneault-Fourrey C."/>
            <person name="LaButti K."/>
            <person name="Lindquist E.A."/>
            <person name="Lipzen A."/>
            <person name="Lundell T."/>
            <person name="Morin E."/>
            <person name="Murat C."/>
            <person name="Sun H."/>
            <person name="Tunlid A."/>
            <person name="Henrissat B."/>
            <person name="Grigoriev I.V."/>
            <person name="Hibbett D.S."/>
            <person name="Martin F."/>
            <person name="Nordberg H.P."/>
            <person name="Cantor M.N."/>
            <person name="Hua S.X."/>
        </authorList>
    </citation>
    <scope>NUCLEOTIDE SEQUENCE [LARGE SCALE GENOMIC DNA]</scope>
    <source>
        <strain evidence="1 2">Marx 270</strain>
    </source>
</reference>
<dbReference type="EMBL" id="KN831967">
    <property type="protein sequence ID" value="KIO05342.1"/>
    <property type="molecule type" value="Genomic_DNA"/>
</dbReference>
<dbReference type="AlphaFoldDB" id="A0A0C3K6Y9"/>
<evidence type="ECO:0000313" key="2">
    <source>
        <dbReference type="Proteomes" id="UP000054217"/>
    </source>
</evidence>
<protein>
    <submittedName>
        <fullName evidence="1">Uncharacterized protein</fullName>
    </submittedName>
</protein>